<dbReference type="InterPro" id="IPR040637">
    <property type="entry name" value="Ribosomal_uL10-like_insert"/>
</dbReference>
<evidence type="ECO:0000313" key="8">
    <source>
        <dbReference type="EMBL" id="MCD1296321.1"/>
    </source>
</evidence>
<dbReference type="InterPro" id="IPR050323">
    <property type="entry name" value="Ribosomal_protein_uL10"/>
</dbReference>
<evidence type="ECO:0000313" key="9">
    <source>
        <dbReference type="Proteomes" id="UP001320159"/>
    </source>
</evidence>
<dbReference type="Gene3D" id="6.10.140.760">
    <property type="match status" value="1"/>
</dbReference>
<dbReference type="PANTHER" id="PTHR45699:SF3">
    <property type="entry name" value="LARGE RIBOSOMAL SUBUNIT PROTEIN UL10"/>
    <property type="match status" value="1"/>
</dbReference>
<dbReference type="GO" id="GO:0002181">
    <property type="term" value="P:cytoplasmic translation"/>
    <property type="evidence" value="ECO:0007669"/>
    <property type="project" value="TreeGrafter"/>
</dbReference>
<gene>
    <name evidence="6" type="primary">rpl10</name>
    <name evidence="6" type="synonym">rplP0</name>
    <name evidence="8" type="ORF">CUJ83_15060</name>
</gene>
<dbReference type="Pfam" id="PF00466">
    <property type="entry name" value="Ribosomal_L10"/>
    <property type="match status" value="1"/>
</dbReference>
<dbReference type="HAMAP" id="MF_00280">
    <property type="entry name" value="Ribosomal_uL10_arch"/>
    <property type="match status" value="1"/>
</dbReference>
<evidence type="ECO:0000256" key="4">
    <source>
        <dbReference type="ARBA" id="ARBA00022980"/>
    </source>
</evidence>
<protein>
    <recommendedName>
        <fullName evidence="6">Large ribosomal subunit protein uL10</fullName>
    </recommendedName>
    <alternativeName>
        <fullName evidence="6">Acidic ribosomal protein P0 homolog</fullName>
    </alternativeName>
</protein>
<dbReference type="GO" id="GO:0022625">
    <property type="term" value="C:cytosolic large ribosomal subunit"/>
    <property type="evidence" value="ECO:0007669"/>
    <property type="project" value="TreeGrafter"/>
</dbReference>
<keyword evidence="5 6" id="KW-0687">Ribonucleoprotein</keyword>
<dbReference type="GO" id="GO:0000027">
    <property type="term" value="P:ribosomal large subunit assembly"/>
    <property type="evidence" value="ECO:0007669"/>
    <property type="project" value="TreeGrafter"/>
</dbReference>
<dbReference type="Proteomes" id="UP001320159">
    <property type="component" value="Unassembled WGS sequence"/>
</dbReference>
<accession>A0AAP2W8S6</accession>
<evidence type="ECO:0000256" key="1">
    <source>
        <dbReference type="ARBA" id="ARBA00008889"/>
    </source>
</evidence>
<dbReference type="InterPro" id="IPR043164">
    <property type="entry name" value="Ribosomal_uL10-like_insert_sf"/>
</dbReference>
<comment type="caution">
    <text evidence="8">The sequence shown here is derived from an EMBL/GenBank/DDBJ whole genome shotgun (WGS) entry which is preliminary data.</text>
</comment>
<comment type="similarity">
    <text evidence="1 6">Belongs to the universal ribosomal protein uL10 family.</text>
</comment>
<dbReference type="AlphaFoldDB" id="A0AAP2W8S6"/>
<keyword evidence="9" id="KW-1185">Reference proteome</keyword>
<dbReference type="GO" id="GO:0003735">
    <property type="term" value="F:structural constituent of ribosome"/>
    <property type="evidence" value="ECO:0007669"/>
    <property type="project" value="TreeGrafter"/>
</dbReference>
<dbReference type="Gene3D" id="3.30.70.1730">
    <property type="match status" value="1"/>
</dbReference>
<evidence type="ECO:0000259" key="7">
    <source>
        <dbReference type="Pfam" id="PF17777"/>
    </source>
</evidence>
<sequence length="302" mass="32821">MEAEAHHSTHIPQWKKDEIKNIVDNVHSHRITGIVDVRGVPASSLQVMRQQLRGIVTLHMTRNTLSNIAFNSLPEDEKARILAEHIDGQIVMVYSNENPFRLYKLLEATKSKVPAKGGDIAPEDIVVEKGPTSFKPGPIVGELQQVGISAGIEGGKVVIKQTKKVVKKGEKISAKLAEMLGRLDVKPIEVGLNLKAVVEGDTLYMPADLAVDEVALKGMFAQAAGHAFNLCMEAGIATKDTIEPLIQKATMESKALAVNAPIFEKEVMDIILSKAEVEMLAVAKQVAGKEDALDEELKSKVQ</sequence>
<keyword evidence="4 6" id="KW-0689">Ribosomal protein</keyword>
<name>A0AAP2W8S6_9EURY</name>
<reference evidence="8 9" key="1">
    <citation type="submission" date="2017-11" db="EMBL/GenBank/DDBJ databases">
        <title>Isolation and Characterization of Family Methanocellaceae Species from Potential Methane Hydrate Area Offshore Southwestern Taiwan.</title>
        <authorList>
            <person name="Zhang W.-L."/>
            <person name="Chen W.-C."/>
            <person name="Lai M.-C."/>
            <person name="Chen S.-C."/>
        </authorList>
    </citation>
    <scope>NUCLEOTIDE SEQUENCE [LARGE SCALE GENOMIC DNA]</scope>
    <source>
        <strain evidence="8 9">CWC-04</strain>
    </source>
</reference>
<organism evidence="8 9">
    <name type="scientific">Methanooceanicella nereidis</name>
    <dbReference type="NCBI Taxonomy" id="2052831"/>
    <lineage>
        <taxon>Archaea</taxon>
        <taxon>Methanobacteriati</taxon>
        <taxon>Methanobacteriota</taxon>
        <taxon>Stenosarchaea group</taxon>
        <taxon>Methanomicrobia</taxon>
        <taxon>Methanocellales</taxon>
        <taxon>Methanocellaceae</taxon>
        <taxon>Methanooceanicella</taxon>
    </lineage>
</organism>
<evidence type="ECO:0000256" key="3">
    <source>
        <dbReference type="ARBA" id="ARBA00022884"/>
    </source>
</evidence>
<comment type="subunit">
    <text evidence="6">Part of the 50S ribosomal subunit. Forms part of the ribosomal stalk which helps the ribosome interact with GTP-bound translation factors. Forms a heptameric L10(L12)2(L12)2(L12)2 complex, where L10 forms an elongated spine to which the L12 dimers bind in a sequential fashion.</text>
</comment>
<dbReference type="Gene3D" id="3.90.105.20">
    <property type="match status" value="1"/>
</dbReference>
<dbReference type="InterPro" id="IPR001790">
    <property type="entry name" value="Ribosomal_uL10"/>
</dbReference>
<dbReference type="InterPro" id="IPR022909">
    <property type="entry name" value="Ribosomal_uL10_arc"/>
</dbReference>
<dbReference type="PANTHER" id="PTHR45699">
    <property type="entry name" value="60S ACIDIC RIBOSOMAL PROTEIN P0"/>
    <property type="match status" value="1"/>
</dbReference>
<feature type="domain" description="Large ribosomal subunit protein uL10-like insertion" evidence="7">
    <location>
        <begin position="115"/>
        <end position="185"/>
    </location>
</feature>
<evidence type="ECO:0000256" key="2">
    <source>
        <dbReference type="ARBA" id="ARBA00022730"/>
    </source>
</evidence>
<keyword evidence="3 6" id="KW-0694">RNA-binding</keyword>
<dbReference type="InterPro" id="IPR043141">
    <property type="entry name" value="Ribosomal_uL10-like_sf"/>
</dbReference>
<dbReference type="SUPFAM" id="SSF160369">
    <property type="entry name" value="Ribosomal protein L10-like"/>
    <property type="match status" value="1"/>
</dbReference>
<evidence type="ECO:0000256" key="6">
    <source>
        <dbReference type="HAMAP-Rule" id="MF_00280"/>
    </source>
</evidence>
<proteinExistence type="inferred from homology"/>
<keyword evidence="2 6" id="KW-0699">rRNA-binding</keyword>
<comment type="function">
    <text evidence="6">Forms part of the ribosomal stalk, playing a central role in the interaction of the ribosome with GTP-bound translation factors.</text>
</comment>
<dbReference type="NCBIfam" id="NF003098">
    <property type="entry name" value="PRK04019.1-5"/>
    <property type="match status" value="1"/>
</dbReference>
<dbReference type="GO" id="GO:0070180">
    <property type="term" value="F:large ribosomal subunit rRNA binding"/>
    <property type="evidence" value="ECO:0007669"/>
    <property type="project" value="UniProtKB-UniRule"/>
</dbReference>
<dbReference type="Pfam" id="PF17777">
    <property type="entry name" value="RL10P_insert"/>
    <property type="match status" value="1"/>
</dbReference>
<dbReference type="RefSeq" id="WP_230743320.1">
    <property type="nucleotide sequence ID" value="NZ_PGCK01000017.1"/>
</dbReference>
<evidence type="ECO:0000256" key="5">
    <source>
        <dbReference type="ARBA" id="ARBA00023274"/>
    </source>
</evidence>
<dbReference type="EMBL" id="PGCK01000017">
    <property type="protein sequence ID" value="MCD1296321.1"/>
    <property type="molecule type" value="Genomic_DNA"/>
</dbReference>